<name>A0A1I1W0Y2_9FLAO</name>
<dbReference type="InterPro" id="IPR013549">
    <property type="entry name" value="DUF1731"/>
</dbReference>
<feature type="domain" description="NAD-dependent epimerase/dehydratase" evidence="2">
    <location>
        <begin position="5"/>
        <end position="222"/>
    </location>
</feature>
<proteinExistence type="inferred from homology"/>
<evidence type="ECO:0000259" key="2">
    <source>
        <dbReference type="Pfam" id="PF01370"/>
    </source>
</evidence>
<dbReference type="SUPFAM" id="SSF51735">
    <property type="entry name" value="NAD(P)-binding Rossmann-fold domains"/>
    <property type="match status" value="1"/>
</dbReference>
<dbReference type="PANTHER" id="PTHR11092">
    <property type="entry name" value="SUGAR NUCLEOTIDE EPIMERASE RELATED"/>
    <property type="match status" value="1"/>
</dbReference>
<dbReference type="Proteomes" id="UP000199672">
    <property type="component" value="Unassembled WGS sequence"/>
</dbReference>
<accession>A0A1I1W0Y2</accession>
<dbReference type="EMBL" id="FOMH01000013">
    <property type="protein sequence ID" value="SFD86570.1"/>
    <property type="molecule type" value="Genomic_DNA"/>
</dbReference>
<evidence type="ECO:0008006" key="6">
    <source>
        <dbReference type="Google" id="ProtNLM"/>
    </source>
</evidence>
<dbReference type="Pfam" id="PF01370">
    <property type="entry name" value="Epimerase"/>
    <property type="match status" value="1"/>
</dbReference>
<dbReference type="PANTHER" id="PTHR11092:SF0">
    <property type="entry name" value="EPIMERASE FAMILY PROTEIN SDR39U1"/>
    <property type="match status" value="1"/>
</dbReference>
<organism evidence="4 5">
    <name type="scientific">Flavobacterium phragmitis</name>
    <dbReference type="NCBI Taxonomy" id="739143"/>
    <lineage>
        <taxon>Bacteria</taxon>
        <taxon>Pseudomonadati</taxon>
        <taxon>Bacteroidota</taxon>
        <taxon>Flavobacteriia</taxon>
        <taxon>Flavobacteriales</taxon>
        <taxon>Flavobacteriaceae</taxon>
        <taxon>Flavobacterium</taxon>
    </lineage>
</organism>
<evidence type="ECO:0000313" key="4">
    <source>
        <dbReference type="EMBL" id="SFD86570.1"/>
    </source>
</evidence>
<feature type="domain" description="DUF1731" evidence="3">
    <location>
        <begin position="255"/>
        <end position="298"/>
    </location>
</feature>
<sequence>MAQNVLLTGGSGFIGKHLTDVLLEAGFTVSVLSRSAKESSPAITYYKWDLNKNYIDENAVLNADYIIHLAGEGIVEKRWTNKRKKAILESRVKPIDLILSVLEKNNKKLEAFVSASAVGIYGAVTSHKICTENTPPADDFLGTTCQKWESAVDKIGALEIRTVKIRTGIVFGKNEGFLKKLTPSFKSGFGAILGTGKQYLPWIHIDDLCGIYLKAVEDPELEGPYNACITDNTTNSRFSKTFAKLFDYSIWLPKIPPFILKIVLGEMSKAVLTGQRVSSEKIQKTGFEFQFTDLEKTLINCLK</sequence>
<evidence type="ECO:0000259" key="3">
    <source>
        <dbReference type="Pfam" id="PF08338"/>
    </source>
</evidence>
<dbReference type="RefSeq" id="WP_091497428.1">
    <property type="nucleotide sequence ID" value="NZ_FOMH01000013.1"/>
</dbReference>
<dbReference type="OrthoDB" id="9801773at2"/>
<dbReference type="Gene3D" id="3.40.50.720">
    <property type="entry name" value="NAD(P)-binding Rossmann-like Domain"/>
    <property type="match status" value="1"/>
</dbReference>
<comment type="similarity">
    <text evidence="1">Belongs to the NAD(P)-dependent epimerase/dehydratase family. SDR39U1 subfamily.</text>
</comment>
<protein>
    <recommendedName>
        <fullName evidence="6">TIGR01777 family protein</fullName>
    </recommendedName>
</protein>
<keyword evidence="5" id="KW-1185">Reference proteome</keyword>
<dbReference type="InterPro" id="IPR010099">
    <property type="entry name" value="SDR39U1"/>
</dbReference>
<dbReference type="InterPro" id="IPR036291">
    <property type="entry name" value="NAD(P)-bd_dom_sf"/>
</dbReference>
<gene>
    <name evidence="4" type="ORF">SAMN05216297_113131</name>
</gene>
<dbReference type="NCBIfam" id="TIGR01777">
    <property type="entry name" value="yfcH"/>
    <property type="match status" value="1"/>
</dbReference>
<evidence type="ECO:0000256" key="1">
    <source>
        <dbReference type="ARBA" id="ARBA00009353"/>
    </source>
</evidence>
<evidence type="ECO:0000313" key="5">
    <source>
        <dbReference type="Proteomes" id="UP000199672"/>
    </source>
</evidence>
<dbReference type="AlphaFoldDB" id="A0A1I1W0Y2"/>
<dbReference type="STRING" id="739143.SAMN05216297_113131"/>
<reference evidence="5" key="1">
    <citation type="submission" date="2016-10" db="EMBL/GenBank/DDBJ databases">
        <authorList>
            <person name="Varghese N."/>
            <person name="Submissions S."/>
        </authorList>
    </citation>
    <scope>NUCLEOTIDE SEQUENCE [LARGE SCALE GENOMIC DNA]</scope>
    <source>
        <strain evidence="5">CGMCC 1.10370</strain>
    </source>
</reference>
<dbReference type="InterPro" id="IPR001509">
    <property type="entry name" value="Epimerase_deHydtase"/>
</dbReference>
<dbReference type="Pfam" id="PF08338">
    <property type="entry name" value="DUF1731"/>
    <property type="match status" value="1"/>
</dbReference>